<feature type="transmembrane region" description="Helical" evidence="7">
    <location>
        <begin position="38"/>
        <end position="58"/>
    </location>
</feature>
<evidence type="ECO:0000256" key="7">
    <source>
        <dbReference type="SAM" id="Phobius"/>
    </source>
</evidence>
<keyword evidence="9" id="KW-1185">Reference proteome</keyword>
<dbReference type="EMBL" id="JALLBG020000015">
    <property type="protein sequence ID" value="KAL3772166.1"/>
    <property type="molecule type" value="Genomic_DNA"/>
</dbReference>
<feature type="region of interest" description="Disordered" evidence="6">
    <location>
        <begin position="647"/>
        <end position="675"/>
    </location>
</feature>
<dbReference type="Proteomes" id="UP001530293">
    <property type="component" value="Unassembled WGS sequence"/>
</dbReference>
<organism evidence="8 9">
    <name type="scientific">Discostella pseudostelligera</name>
    <dbReference type="NCBI Taxonomy" id="259834"/>
    <lineage>
        <taxon>Eukaryota</taxon>
        <taxon>Sar</taxon>
        <taxon>Stramenopiles</taxon>
        <taxon>Ochrophyta</taxon>
        <taxon>Bacillariophyta</taxon>
        <taxon>Coscinodiscophyceae</taxon>
        <taxon>Thalassiosirophycidae</taxon>
        <taxon>Stephanodiscales</taxon>
        <taxon>Stephanodiscaceae</taxon>
        <taxon>Discostella</taxon>
    </lineage>
</organism>
<feature type="transmembrane region" description="Helical" evidence="7">
    <location>
        <begin position="6"/>
        <end position="26"/>
    </location>
</feature>
<proteinExistence type="inferred from homology"/>
<dbReference type="InterPro" id="IPR051584">
    <property type="entry name" value="GPCR-associated_LMBR1"/>
</dbReference>
<gene>
    <name evidence="8" type="ORF">ACHAWU_008567</name>
</gene>
<feature type="transmembrane region" description="Helical" evidence="7">
    <location>
        <begin position="443"/>
        <end position="467"/>
    </location>
</feature>
<dbReference type="PANTHER" id="PTHR21355">
    <property type="entry name" value="G-PROTEIN COUPLED RECEPTOR-ASSOCIATED PROTEIN LMBRD2"/>
    <property type="match status" value="1"/>
</dbReference>
<comment type="similarity">
    <text evidence="2">Belongs to the LIMR family.</text>
</comment>
<accession>A0ABD3NAX7</accession>
<name>A0ABD3NAX7_9STRA</name>
<feature type="transmembrane region" description="Helical" evidence="7">
    <location>
        <begin position="579"/>
        <end position="602"/>
    </location>
</feature>
<feature type="transmembrane region" description="Helical" evidence="7">
    <location>
        <begin position="101"/>
        <end position="121"/>
    </location>
</feature>
<dbReference type="Pfam" id="PF04791">
    <property type="entry name" value="LMBR1"/>
    <property type="match status" value="1"/>
</dbReference>
<evidence type="ECO:0000256" key="1">
    <source>
        <dbReference type="ARBA" id="ARBA00004141"/>
    </source>
</evidence>
<comment type="caution">
    <text evidence="8">The sequence shown here is derived from an EMBL/GenBank/DDBJ whole genome shotgun (WGS) entry which is preliminary data.</text>
</comment>
<evidence type="ECO:0000256" key="3">
    <source>
        <dbReference type="ARBA" id="ARBA00022692"/>
    </source>
</evidence>
<evidence type="ECO:0000313" key="8">
    <source>
        <dbReference type="EMBL" id="KAL3772166.1"/>
    </source>
</evidence>
<keyword evidence="4 7" id="KW-1133">Transmembrane helix</keyword>
<feature type="compositionally biased region" description="Basic and acidic residues" evidence="6">
    <location>
        <begin position="307"/>
        <end position="316"/>
    </location>
</feature>
<feature type="transmembrane region" description="Helical" evidence="7">
    <location>
        <begin position="536"/>
        <end position="559"/>
    </location>
</feature>
<feature type="region of interest" description="Disordered" evidence="6">
    <location>
        <begin position="307"/>
        <end position="346"/>
    </location>
</feature>
<evidence type="ECO:0000256" key="6">
    <source>
        <dbReference type="SAM" id="MobiDB-lite"/>
    </source>
</evidence>
<dbReference type="InterPro" id="IPR006876">
    <property type="entry name" value="LMBR1-like_membr_prot"/>
</dbReference>
<evidence type="ECO:0000313" key="9">
    <source>
        <dbReference type="Proteomes" id="UP001530293"/>
    </source>
</evidence>
<keyword evidence="3 7" id="KW-0812">Transmembrane</keyword>
<evidence type="ECO:0000256" key="2">
    <source>
        <dbReference type="ARBA" id="ARBA00010487"/>
    </source>
</evidence>
<evidence type="ECO:0000256" key="5">
    <source>
        <dbReference type="ARBA" id="ARBA00023136"/>
    </source>
</evidence>
<protein>
    <recommendedName>
        <fullName evidence="10">LMBR1-like membrane protein</fullName>
    </recommendedName>
</protein>
<evidence type="ECO:0000256" key="4">
    <source>
        <dbReference type="ARBA" id="ARBA00022989"/>
    </source>
</evidence>
<comment type="subcellular location">
    <subcellularLocation>
        <location evidence="1">Membrane</location>
        <topology evidence="1">Multi-pass membrane protein</topology>
    </subcellularLocation>
</comment>
<feature type="transmembrane region" description="Helical" evidence="7">
    <location>
        <begin position="142"/>
        <end position="160"/>
    </location>
</feature>
<dbReference type="GO" id="GO:0016020">
    <property type="term" value="C:membrane"/>
    <property type="evidence" value="ECO:0007669"/>
    <property type="project" value="UniProtKB-SubCell"/>
</dbReference>
<reference evidence="8 9" key="1">
    <citation type="submission" date="2024-10" db="EMBL/GenBank/DDBJ databases">
        <title>Updated reference genomes for cyclostephanoid diatoms.</title>
        <authorList>
            <person name="Roberts W.R."/>
            <person name="Alverson A.J."/>
        </authorList>
    </citation>
    <scope>NUCLEOTIDE SEQUENCE [LARGE SCALE GENOMIC DNA]</scope>
    <source>
        <strain evidence="8 9">AJA232-27</strain>
    </source>
</reference>
<sequence>MSSTNTNQTLLPALSILLLLSSSYFVIQHAKRQTSCVVILLSILSFGFGFAAVALLPIDLSYASVALMNASAGNDTSENSNDDEVHDDGIVNNPTYLPWRITYWTTFLLAWFILPITREVLTSGQFTFYHRLKDGISNSFRGLIIMMICGITSMIAMAIHMKSYHLVTIVLPVLMALGNTYGLLLVALLLGNGLVNIPKRYWREACPAKELRRALIMTTNAEEELFEAVMELEDVEDKIEVVCQTAVCLKDDDDYGMLGVISNEEGGGRHQRRPRRGCCICKVDEVTKFHECLEELVRRKNETADLCSERRTRRGGDGNGGGISPRRRSSSGCGDNDDDGRNNGDGEVNTMDIKYLVSLSGLLTTAQERVTSAQLRCDSLIEHSRLLSKLLDDDTPVTNIRVEFESESNTDILITSSSVPNRCCRNLRFSLQRTWVRYLRYPVYRCIAIITAILSVFVLLSEVTLGVPLNLSPFSWTLHALDRYHKEHNNSTSRFLFQVTALIPLLYLSLCVYTCLAQISQLGPFCLRSNRQSTGVALIFNAQYLVRLQFSLGYNYLLMLKYDMTHCAFNKIMSDMSTIPFFGTSFTVYAPLVIVAVCLFTLCDFYMKILRFVGIEHEDSLLLGEEDELESKVNEGIQLMNRDAERRWNGPRPLGGISSSPEKESLNGRRRNLIV</sequence>
<feature type="transmembrane region" description="Helical" evidence="7">
    <location>
        <begin position="166"/>
        <end position="190"/>
    </location>
</feature>
<keyword evidence="5 7" id="KW-0472">Membrane</keyword>
<dbReference type="AlphaFoldDB" id="A0ABD3NAX7"/>
<evidence type="ECO:0008006" key="10">
    <source>
        <dbReference type="Google" id="ProtNLM"/>
    </source>
</evidence>
<feature type="transmembrane region" description="Helical" evidence="7">
    <location>
        <begin position="495"/>
        <end position="516"/>
    </location>
</feature>
<dbReference type="PANTHER" id="PTHR21355:SF0">
    <property type="entry name" value="G-PROTEIN COUPLED RECEPTOR-ASSOCIATED PROTEIN LMBRD2"/>
    <property type="match status" value="1"/>
</dbReference>